<comment type="caution">
    <text evidence="7">The sequence shown here is derived from an EMBL/GenBank/DDBJ whole genome shotgun (WGS) entry which is preliminary data.</text>
</comment>
<evidence type="ECO:0000313" key="8">
    <source>
        <dbReference type="Proteomes" id="UP000559256"/>
    </source>
</evidence>
<organism evidence="7 8">
    <name type="scientific">Tetrapyrgos nigripes</name>
    <dbReference type="NCBI Taxonomy" id="182062"/>
    <lineage>
        <taxon>Eukaryota</taxon>
        <taxon>Fungi</taxon>
        <taxon>Dikarya</taxon>
        <taxon>Basidiomycota</taxon>
        <taxon>Agaricomycotina</taxon>
        <taxon>Agaricomycetes</taxon>
        <taxon>Agaricomycetidae</taxon>
        <taxon>Agaricales</taxon>
        <taxon>Marasmiineae</taxon>
        <taxon>Marasmiaceae</taxon>
        <taxon>Tetrapyrgos</taxon>
    </lineage>
</organism>
<accession>A0A8H5CAG6</accession>
<dbReference type="Proteomes" id="UP000559256">
    <property type="component" value="Unassembled WGS sequence"/>
</dbReference>
<proteinExistence type="predicted"/>
<evidence type="ECO:0000256" key="2">
    <source>
        <dbReference type="ARBA" id="ARBA00022525"/>
    </source>
</evidence>
<evidence type="ECO:0000313" key="7">
    <source>
        <dbReference type="EMBL" id="KAF5338106.1"/>
    </source>
</evidence>
<feature type="compositionally biased region" description="Low complexity" evidence="5">
    <location>
        <begin position="46"/>
        <end position="82"/>
    </location>
</feature>
<feature type="domain" description="CFEM" evidence="6">
    <location>
        <begin position="3"/>
        <end position="43"/>
    </location>
</feature>
<protein>
    <recommendedName>
        <fullName evidence="6">CFEM domain-containing protein</fullName>
    </recommendedName>
</protein>
<dbReference type="GO" id="GO:0005576">
    <property type="term" value="C:extracellular region"/>
    <property type="evidence" value="ECO:0007669"/>
    <property type="project" value="UniProtKB-SubCell"/>
</dbReference>
<feature type="compositionally biased region" description="Low complexity" evidence="5">
    <location>
        <begin position="94"/>
        <end position="116"/>
    </location>
</feature>
<dbReference type="EMBL" id="JAACJM010000200">
    <property type="protein sequence ID" value="KAF5338106.1"/>
    <property type="molecule type" value="Genomic_DNA"/>
</dbReference>
<dbReference type="InterPro" id="IPR008427">
    <property type="entry name" value="Extracellular_membr_CFEM_dom"/>
</dbReference>
<reference evidence="7 8" key="1">
    <citation type="journal article" date="2020" name="ISME J.">
        <title>Uncovering the hidden diversity of litter-decomposition mechanisms in mushroom-forming fungi.</title>
        <authorList>
            <person name="Floudas D."/>
            <person name="Bentzer J."/>
            <person name="Ahren D."/>
            <person name="Johansson T."/>
            <person name="Persson P."/>
            <person name="Tunlid A."/>
        </authorList>
    </citation>
    <scope>NUCLEOTIDE SEQUENCE [LARGE SCALE GENOMIC DNA]</scope>
    <source>
        <strain evidence="7 8">CBS 291.85</strain>
    </source>
</reference>
<keyword evidence="4" id="KW-1015">Disulfide bond</keyword>
<feature type="region of interest" description="Disordered" evidence="5">
    <location>
        <begin position="46"/>
        <end position="116"/>
    </location>
</feature>
<sequence length="329" mass="34556">MSCNDIQCICTDTTFQTNAAGCVTSNCPDQIQSALSLQQQQCAAVSGGSSSGSSGSGSSDTASATGGSGSSTGSASIPSGTSPTNSVSRSVAPGNSNTATNSGSNTASNSGASAANTNAASTPVTLVSGPGAALAVIVSLAGVVAGDMIHVGDLCFCADHGFEFCNDCHYDHRITNNFMMENELKRIFPGLKDPVDLGSRPPLPSVFGSFSPTKEKNEHGEPIFECKLHKDVNCKAGCLDWVRVIVSHMKRVFKDPAGAAIDIPREDKIRLLASMASSFHQRRDYRQTTSIRHQSLPIHGSGAPRRLFQSRFAKVPNLGLRIYQPENHF</sequence>
<evidence type="ECO:0000256" key="3">
    <source>
        <dbReference type="ARBA" id="ARBA00022729"/>
    </source>
</evidence>
<keyword evidence="2" id="KW-0964">Secreted</keyword>
<evidence type="ECO:0000256" key="1">
    <source>
        <dbReference type="ARBA" id="ARBA00004613"/>
    </source>
</evidence>
<name>A0A8H5CAG6_9AGAR</name>
<dbReference type="Pfam" id="PF05730">
    <property type="entry name" value="CFEM"/>
    <property type="match status" value="1"/>
</dbReference>
<evidence type="ECO:0000256" key="4">
    <source>
        <dbReference type="ARBA" id="ARBA00023157"/>
    </source>
</evidence>
<evidence type="ECO:0000259" key="6">
    <source>
        <dbReference type="Pfam" id="PF05730"/>
    </source>
</evidence>
<gene>
    <name evidence="7" type="ORF">D9758_015387</name>
</gene>
<keyword evidence="3" id="KW-0732">Signal</keyword>
<evidence type="ECO:0000256" key="5">
    <source>
        <dbReference type="SAM" id="MobiDB-lite"/>
    </source>
</evidence>
<dbReference type="OrthoDB" id="341421at2759"/>
<dbReference type="AlphaFoldDB" id="A0A8H5CAG6"/>
<comment type="subcellular location">
    <subcellularLocation>
        <location evidence="1">Secreted</location>
    </subcellularLocation>
</comment>
<keyword evidence="8" id="KW-1185">Reference proteome</keyword>